<dbReference type="EMBL" id="BAAABW010000042">
    <property type="protein sequence ID" value="GAA0381311.1"/>
    <property type="molecule type" value="Genomic_DNA"/>
</dbReference>
<evidence type="ECO:0000256" key="1">
    <source>
        <dbReference type="SAM" id="MobiDB-lite"/>
    </source>
</evidence>
<comment type="caution">
    <text evidence="3">The sequence shown here is derived from an EMBL/GenBank/DDBJ whole genome shotgun (WGS) entry which is preliminary data.</text>
</comment>
<evidence type="ECO:0000313" key="4">
    <source>
        <dbReference type="Proteomes" id="UP001500063"/>
    </source>
</evidence>
<name>A0ABN0Y347_9ACTN</name>
<sequence>MKRPITMTTAAALAGLALFVTACTNGGGGEKKNDASEQKSGGGDKDKSSGKDMDDAIKMRQCLRKQGIDAPDPKPGEDPRGMTVGGGKDPEKMQKALEACGGGAKGGKGVTQEMKDKALKNAQCLRAKGFNVPDPKFEGGMMTGLAVPDGADQKAFMEAADKCSEG</sequence>
<protein>
    <recommendedName>
        <fullName evidence="5">Secreted protein</fullName>
    </recommendedName>
</protein>
<feature type="region of interest" description="Disordered" evidence="1">
    <location>
        <begin position="26"/>
        <end position="93"/>
    </location>
</feature>
<gene>
    <name evidence="3" type="ORF">GCM10010319_69710</name>
</gene>
<evidence type="ECO:0000256" key="2">
    <source>
        <dbReference type="SAM" id="SignalP"/>
    </source>
</evidence>
<feature type="compositionally biased region" description="Basic and acidic residues" evidence="1">
    <location>
        <begin position="71"/>
        <end position="80"/>
    </location>
</feature>
<keyword evidence="4" id="KW-1185">Reference proteome</keyword>
<dbReference type="Proteomes" id="UP001500063">
    <property type="component" value="Unassembled WGS sequence"/>
</dbReference>
<feature type="compositionally biased region" description="Basic and acidic residues" evidence="1">
    <location>
        <begin position="29"/>
        <end position="58"/>
    </location>
</feature>
<evidence type="ECO:0000313" key="3">
    <source>
        <dbReference type="EMBL" id="GAA0381311.1"/>
    </source>
</evidence>
<feature type="chain" id="PRO_5045114703" description="Secreted protein" evidence="2">
    <location>
        <begin position="23"/>
        <end position="166"/>
    </location>
</feature>
<dbReference type="PROSITE" id="PS51257">
    <property type="entry name" value="PROKAR_LIPOPROTEIN"/>
    <property type="match status" value="1"/>
</dbReference>
<feature type="signal peptide" evidence="2">
    <location>
        <begin position="1"/>
        <end position="22"/>
    </location>
</feature>
<evidence type="ECO:0008006" key="5">
    <source>
        <dbReference type="Google" id="ProtNLM"/>
    </source>
</evidence>
<accession>A0ABN0Y347</accession>
<keyword evidence="2" id="KW-0732">Signal</keyword>
<dbReference type="RefSeq" id="WP_344124425.1">
    <property type="nucleotide sequence ID" value="NZ_BAAABW010000042.1"/>
</dbReference>
<reference evidence="3 4" key="1">
    <citation type="journal article" date="2019" name="Int. J. Syst. Evol. Microbiol.">
        <title>The Global Catalogue of Microorganisms (GCM) 10K type strain sequencing project: providing services to taxonomists for standard genome sequencing and annotation.</title>
        <authorList>
            <consortium name="The Broad Institute Genomics Platform"/>
            <consortium name="The Broad Institute Genome Sequencing Center for Infectious Disease"/>
            <person name="Wu L."/>
            <person name="Ma J."/>
        </authorList>
    </citation>
    <scope>NUCLEOTIDE SEQUENCE [LARGE SCALE GENOMIC DNA]</scope>
    <source>
        <strain evidence="3 4">JCM 4565</strain>
    </source>
</reference>
<organism evidence="3 4">
    <name type="scientific">Streptomyces blastmyceticus</name>
    <dbReference type="NCBI Taxonomy" id="68180"/>
    <lineage>
        <taxon>Bacteria</taxon>
        <taxon>Bacillati</taxon>
        <taxon>Actinomycetota</taxon>
        <taxon>Actinomycetes</taxon>
        <taxon>Kitasatosporales</taxon>
        <taxon>Streptomycetaceae</taxon>
        <taxon>Streptomyces</taxon>
    </lineage>
</organism>
<proteinExistence type="predicted"/>